<feature type="compositionally biased region" description="Basic residues" evidence="1">
    <location>
        <begin position="113"/>
        <end position="133"/>
    </location>
</feature>
<gene>
    <name evidence="2" type="ORF">B9Z19DRAFT_675946</name>
</gene>
<feature type="compositionally biased region" description="Basic and acidic residues" evidence="1">
    <location>
        <begin position="82"/>
        <end position="101"/>
    </location>
</feature>
<proteinExistence type="predicted"/>
<feature type="compositionally biased region" description="Pro residues" evidence="1">
    <location>
        <begin position="58"/>
        <end position="72"/>
    </location>
</feature>
<accession>A0A2T6ZAL2</accession>
<evidence type="ECO:0000313" key="2">
    <source>
        <dbReference type="EMBL" id="PUU72464.1"/>
    </source>
</evidence>
<dbReference type="Proteomes" id="UP000244722">
    <property type="component" value="Unassembled WGS sequence"/>
</dbReference>
<name>A0A2T6ZAL2_TUBBO</name>
<evidence type="ECO:0000256" key="1">
    <source>
        <dbReference type="SAM" id="MobiDB-lite"/>
    </source>
</evidence>
<comment type="caution">
    <text evidence="2">The sequence shown here is derived from an EMBL/GenBank/DDBJ whole genome shotgun (WGS) entry which is preliminary data.</text>
</comment>
<evidence type="ECO:0000313" key="3">
    <source>
        <dbReference type="Proteomes" id="UP000244722"/>
    </source>
</evidence>
<reference evidence="2 3" key="1">
    <citation type="submission" date="2017-04" db="EMBL/GenBank/DDBJ databases">
        <title>Draft genome sequence of Tuber borchii Vittad., a whitish edible truffle.</title>
        <authorList>
            <consortium name="DOE Joint Genome Institute"/>
            <person name="Murat C."/>
            <person name="Kuo A."/>
            <person name="Barry K.W."/>
            <person name="Clum A."/>
            <person name="Dockter R.B."/>
            <person name="Fauchery L."/>
            <person name="Iotti M."/>
            <person name="Kohler A."/>
            <person name="Labutti K."/>
            <person name="Lindquist E.A."/>
            <person name="Lipzen A."/>
            <person name="Ohm R.A."/>
            <person name="Wang M."/>
            <person name="Grigoriev I.V."/>
            <person name="Zambonelli A."/>
            <person name="Martin F.M."/>
        </authorList>
    </citation>
    <scope>NUCLEOTIDE SEQUENCE [LARGE SCALE GENOMIC DNA]</scope>
    <source>
        <strain evidence="2 3">Tbo3840</strain>
    </source>
</reference>
<feature type="compositionally biased region" description="Polar residues" evidence="1">
    <location>
        <begin position="165"/>
        <end position="180"/>
    </location>
</feature>
<organism evidence="2 3">
    <name type="scientific">Tuber borchii</name>
    <name type="common">White truffle</name>
    <dbReference type="NCBI Taxonomy" id="42251"/>
    <lineage>
        <taxon>Eukaryota</taxon>
        <taxon>Fungi</taxon>
        <taxon>Dikarya</taxon>
        <taxon>Ascomycota</taxon>
        <taxon>Pezizomycotina</taxon>
        <taxon>Pezizomycetes</taxon>
        <taxon>Pezizales</taxon>
        <taxon>Tuberaceae</taxon>
        <taxon>Tuber</taxon>
    </lineage>
</organism>
<dbReference type="EMBL" id="NESQ01000531">
    <property type="protein sequence ID" value="PUU72464.1"/>
    <property type="molecule type" value="Genomic_DNA"/>
</dbReference>
<sequence>MVIHYGTITVTSKRSDNRVSNLAKSIGIHSHNNGDSRDLTPSSRMWKSDLVSNLVANPPLPPHQHLPPPPSPYLQSSFKPQEQADERNKSIAKKKERELAKKFPQPPTPQPRCWKRQDRKRKTKKRPPRKPPFRRSSLGPLDQASHPHTPHSKHQPPHIPKSHESSIPSSTTCVSRTPTAMTRKMPLDSPPPSVIK</sequence>
<feature type="region of interest" description="Disordered" evidence="1">
    <location>
        <begin position="56"/>
        <end position="196"/>
    </location>
</feature>
<keyword evidence="3" id="KW-1185">Reference proteome</keyword>
<protein>
    <submittedName>
        <fullName evidence="2">Uncharacterized protein</fullName>
    </submittedName>
</protein>
<dbReference type="AlphaFoldDB" id="A0A2T6ZAL2"/>